<dbReference type="RefSeq" id="WP_169207943.1">
    <property type="nucleotide sequence ID" value="NZ_CP059560.1"/>
</dbReference>
<comment type="caution">
    <text evidence="2">The sequence shown here is derived from an EMBL/GenBank/DDBJ whole genome shotgun (WGS) entry which is preliminary data.</text>
</comment>
<evidence type="ECO:0000313" key="2">
    <source>
        <dbReference type="EMBL" id="NMF90607.1"/>
    </source>
</evidence>
<feature type="chain" id="PRO_5045893090" evidence="1">
    <location>
        <begin position="23"/>
        <end position="211"/>
    </location>
</feature>
<sequence length="211" mass="22936">MRRKLMLGAVIAQLCVAGGAFAEEQTSYHGCTDSAGRAVAAVSDPALDQVVASLSGAAPAIRYNEAVLPRLTPESRLFLFAHECARHNLGLPLDGNRTEGDARRADCHGLESLLRSGLLDAGRIDALERELQFSAEEWERVPGPPRTVTLRTCATLNAVEHLLTRPTRAKPEWNACVRGCGERLWSCAPHNVACEDAYDRCVSLCDFRSPP</sequence>
<feature type="signal peptide" evidence="1">
    <location>
        <begin position="1"/>
        <end position="22"/>
    </location>
</feature>
<evidence type="ECO:0000313" key="3">
    <source>
        <dbReference type="Proteomes" id="UP000652074"/>
    </source>
</evidence>
<name>A0ABX1MRJ1_9RHOO</name>
<keyword evidence="1" id="KW-0732">Signal</keyword>
<proteinExistence type="predicted"/>
<keyword evidence="3" id="KW-1185">Reference proteome</keyword>
<protein>
    <submittedName>
        <fullName evidence="2">Uncharacterized protein</fullName>
    </submittedName>
</protein>
<accession>A0ABX1MRJ1</accession>
<evidence type="ECO:0000256" key="1">
    <source>
        <dbReference type="SAM" id="SignalP"/>
    </source>
</evidence>
<dbReference type="EMBL" id="WTVR01000046">
    <property type="protein sequence ID" value="NMF90607.1"/>
    <property type="molecule type" value="Genomic_DNA"/>
</dbReference>
<gene>
    <name evidence="2" type="ORF">GPA26_19230</name>
</gene>
<dbReference type="Proteomes" id="UP000652074">
    <property type="component" value="Unassembled WGS sequence"/>
</dbReference>
<reference evidence="2 3" key="1">
    <citation type="submission" date="2019-12" db="EMBL/GenBank/DDBJ databases">
        <title>Comparative genomics gives insights into the taxonomy of the Azoarcus-Aromatoleum group and reveals separate origins of nif in the plant-associated Azoarcus and non-plant-associated Aromatoleum sub-groups.</title>
        <authorList>
            <person name="Lafos M."/>
            <person name="Maluk M."/>
            <person name="Batista M."/>
            <person name="Junghare M."/>
            <person name="Carmona M."/>
            <person name="Faoro H."/>
            <person name="Cruz L.M."/>
            <person name="Battistoni F."/>
            <person name="De Souza E."/>
            <person name="Pedrosa F."/>
            <person name="Chen W.-M."/>
            <person name="Poole P.S."/>
            <person name="Dixon R.A."/>
            <person name="James E.K."/>
        </authorList>
    </citation>
    <scope>NUCLEOTIDE SEQUENCE [LARGE SCALE GENOMIC DNA]</scope>
    <source>
        <strain evidence="2 3">ToN1</strain>
    </source>
</reference>
<organism evidence="2 3">
    <name type="scientific">Aromatoleum petrolei</name>
    <dbReference type="NCBI Taxonomy" id="76116"/>
    <lineage>
        <taxon>Bacteria</taxon>
        <taxon>Pseudomonadati</taxon>
        <taxon>Pseudomonadota</taxon>
        <taxon>Betaproteobacteria</taxon>
        <taxon>Rhodocyclales</taxon>
        <taxon>Rhodocyclaceae</taxon>
        <taxon>Aromatoleum</taxon>
    </lineage>
</organism>